<evidence type="ECO:0000256" key="7">
    <source>
        <dbReference type="ARBA" id="ARBA00023136"/>
    </source>
</evidence>
<evidence type="ECO:0000313" key="15">
    <source>
        <dbReference type="Proteomes" id="UP000249239"/>
    </source>
</evidence>
<dbReference type="AlphaFoldDB" id="A0A2W7QBM0"/>
<gene>
    <name evidence="14" type="ORF">LX69_00816</name>
</gene>
<dbReference type="Pfam" id="PF13715">
    <property type="entry name" value="CarbopepD_reg_2"/>
    <property type="match status" value="1"/>
</dbReference>
<dbReference type="RefSeq" id="WP_111444533.1">
    <property type="nucleotide sequence ID" value="NZ_QKZK01000005.1"/>
</dbReference>
<dbReference type="GO" id="GO:0015344">
    <property type="term" value="F:siderophore uptake transmembrane transporter activity"/>
    <property type="evidence" value="ECO:0007669"/>
    <property type="project" value="TreeGrafter"/>
</dbReference>
<dbReference type="Gene3D" id="2.40.170.20">
    <property type="entry name" value="TonB-dependent receptor, beta-barrel domain"/>
    <property type="match status" value="1"/>
</dbReference>
<dbReference type="Pfam" id="PF00593">
    <property type="entry name" value="TonB_dep_Rec_b-barrel"/>
    <property type="match status" value="1"/>
</dbReference>
<accession>A0A2W7QBM0</accession>
<keyword evidence="8 14" id="KW-0675">Receptor</keyword>
<evidence type="ECO:0000259" key="12">
    <source>
        <dbReference type="Pfam" id="PF00593"/>
    </source>
</evidence>
<dbReference type="InterPro" id="IPR000531">
    <property type="entry name" value="Beta-barrel_TonB"/>
</dbReference>
<reference evidence="14 15" key="1">
    <citation type="submission" date="2018-06" db="EMBL/GenBank/DDBJ databases">
        <title>Genomic Encyclopedia of Archaeal and Bacterial Type Strains, Phase II (KMG-II): from individual species to whole genera.</title>
        <authorList>
            <person name="Goeker M."/>
        </authorList>
    </citation>
    <scope>NUCLEOTIDE SEQUENCE [LARGE SCALE GENOMIC DNA]</scope>
    <source>
        <strain evidence="14 15">DSM 6779</strain>
    </source>
</reference>
<dbReference type="Gene3D" id="2.60.40.1120">
    <property type="entry name" value="Carboxypeptidase-like, regulatory domain"/>
    <property type="match status" value="1"/>
</dbReference>
<organism evidence="14 15">
    <name type="scientific">Breznakibacter xylanolyticus</name>
    <dbReference type="NCBI Taxonomy" id="990"/>
    <lineage>
        <taxon>Bacteria</taxon>
        <taxon>Pseudomonadati</taxon>
        <taxon>Bacteroidota</taxon>
        <taxon>Bacteroidia</taxon>
        <taxon>Marinilabiliales</taxon>
        <taxon>Marinilabiliaceae</taxon>
        <taxon>Breznakibacter</taxon>
    </lineage>
</organism>
<proteinExistence type="inferred from homology"/>
<dbReference type="SUPFAM" id="SSF56935">
    <property type="entry name" value="Porins"/>
    <property type="match status" value="1"/>
</dbReference>
<comment type="subcellular location">
    <subcellularLocation>
        <location evidence="1">Cell outer membrane</location>
        <topology evidence="1">Multi-pass membrane protein</topology>
    </subcellularLocation>
</comment>
<keyword evidence="2" id="KW-0813">Transport</keyword>
<dbReference type="GO" id="GO:0044718">
    <property type="term" value="P:siderophore transmembrane transport"/>
    <property type="evidence" value="ECO:0007669"/>
    <property type="project" value="TreeGrafter"/>
</dbReference>
<dbReference type="SUPFAM" id="SSF49464">
    <property type="entry name" value="Carboxypeptidase regulatory domain-like"/>
    <property type="match status" value="1"/>
</dbReference>
<dbReference type="Gene3D" id="2.170.130.10">
    <property type="entry name" value="TonB-dependent receptor, plug domain"/>
    <property type="match status" value="1"/>
</dbReference>
<evidence type="ECO:0000259" key="13">
    <source>
        <dbReference type="Pfam" id="PF07715"/>
    </source>
</evidence>
<dbReference type="InterPro" id="IPR008969">
    <property type="entry name" value="CarboxyPept-like_regulatory"/>
</dbReference>
<dbReference type="Pfam" id="PF07715">
    <property type="entry name" value="Plug"/>
    <property type="match status" value="1"/>
</dbReference>
<evidence type="ECO:0000256" key="11">
    <source>
        <dbReference type="SAM" id="SignalP"/>
    </source>
</evidence>
<evidence type="ECO:0000256" key="2">
    <source>
        <dbReference type="ARBA" id="ARBA00022448"/>
    </source>
</evidence>
<keyword evidence="9" id="KW-0998">Cell outer membrane</keyword>
<comment type="caution">
    <text evidence="14">The sequence shown here is derived from an EMBL/GenBank/DDBJ whole genome shotgun (WGS) entry which is preliminary data.</text>
</comment>
<feature type="domain" description="TonB-dependent receptor plug" evidence="13">
    <location>
        <begin position="148"/>
        <end position="223"/>
    </location>
</feature>
<keyword evidence="15" id="KW-1185">Reference proteome</keyword>
<keyword evidence="4" id="KW-0812">Transmembrane</keyword>
<feature type="chain" id="PRO_5016023933" evidence="11">
    <location>
        <begin position="20"/>
        <end position="780"/>
    </location>
</feature>
<evidence type="ECO:0000256" key="1">
    <source>
        <dbReference type="ARBA" id="ARBA00004571"/>
    </source>
</evidence>
<protein>
    <submittedName>
        <fullName evidence="14">Outer membrane receptor protein involved in Fe transport</fullName>
    </submittedName>
</protein>
<sequence>MKKTLSFLAMLFVCLCAMAEPLDDNRKPVISGYIKDAQTGEMLVGATVFLRENQSGVTTNTYGFYSLAATPGDYTLAIAFLGYRTIEKKINHSKDQSLNVSLEPDVAELSEIQVTAERAQDRIAAPQMGMQKLQAKTIKEVPALMGEVDAIKVIQLLPGVQAASEGSSGFSVRGGNPDQNLILLDEAIVYNAGHMMGFFSVFNNDAIKDVNLYKGDIPAKNGGRLASLLDIRMKDGNNQKFSGTGGIGTISSRLTLEGPIVNEKTQFVLAGRRTYADLFLPFASKERAQDSKLYFYDLNAKVSHTFSDRDRVFISAYLGRDVFGTEGIEMDFGNQTLTARWNHVFSPVLFSNLTLTGSQYDYHWNISMNDASGFDWKSELNDYSAKLDFNYYPNTNNQVTFGVQSIRHNVMPGLVKGTGTSSMYDEIRVPDTHAWEHAAYIENTQKISERINLRYGLRVSEFQNIGKGTHYSYDNNYEVTDTTEYASGNIFNTYWGLEPRAGITYVLTPTASIKGSYSRTYQYMQLASNSTSGTPLDVWYPSSPNVKPQIADQFAVGFFKNIFNNTVEMSIEGFYKNMQNSIDFKDYPNLLLNKFMEGELRFGKSIAYGAEFLARFNLHKWNGWVSYTLSRSERQINGINNNKWYLSPYDHPHDCSVVVNYSHSKRVSYSANWVYLTGAPATFPVGRFESGGNIVPIYSDRNAERMPDYHRLDLSATIRGKEKPGRKWQGEWVFSLYNAYAQHNAWIINFVEDEENPGITKAEKTYLFTFVPAVTYNFKF</sequence>
<keyword evidence="7 10" id="KW-0472">Membrane</keyword>
<keyword evidence="3" id="KW-1134">Transmembrane beta strand</keyword>
<evidence type="ECO:0000256" key="10">
    <source>
        <dbReference type="RuleBase" id="RU003357"/>
    </source>
</evidence>
<dbReference type="GO" id="GO:0009279">
    <property type="term" value="C:cell outer membrane"/>
    <property type="evidence" value="ECO:0007669"/>
    <property type="project" value="UniProtKB-SubCell"/>
</dbReference>
<evidence type="ECO:0000256" key="6">
    <source>
        <dbReference type="ARBA" id="ARBA00023077"/>
    </source>
</evidence>
<evidence type="ECO:0000256" key="8">
    <source>
        <dbReference type="ARBA" id="ARBA00023170"/>
    </source>
</evidence>
<evidence type="ECO:0000313" key="14">
    <source>
        <dbReference type="EMBL" id="PZX19149.1"/>
    </source>
</evidence>
<keyword evidence="6 10" id="KW-0798">TonB box</keyword>
<evidence type="ECO:0000256" key="3">
    <source>
        <dbReference type="ARBA" id="ARBA00022452"/>
    </source>
</evidence>
<feature type="domain" description="TonB-dependent receptor-like beta-barrel" evidence="12">
    <location>
        <begin position="315"/>
        <end position="718"/>
    </location>
</feature>
<evidence type="ECO:0000256" key="4">
    <source>
        <dbReference type="ARBA" id="ARBA00022692"/>
    </source>
</evidence>
<name>A0A2W7QBM0_9BACT</name>
<evidence type="ECO:0000256" key="5">
    <source>
        <dbReference type="ARBA" id="ARBA00022729"/>
    </source>
</evidence>
<evidence type="ECO:0000256" key="9">
    <source>
        <dbReference type="ARBA" id="ARBA00023237"/>
    </source>
</evidence>
<dbReference type="InterPro" id="IPR037066">
    <property type="entry name" value="Plug_dom_sf"/>
</dbReference>
<dbReference type="PANTHER" id="PTHR30069:SF29">
    <property type="entry name" value="HEMOGLOBIN AND HEMOGLOBIN-HAPTOGLOBIN-BINDING PROTEIN 1-RELATED"/>
    <property type="match status" value="1"/>
</dbReference>
<dbReference type="InterPro" id="IPR039426">
    <property type="entry name" value="TonB-dep_rcpt-like"/>
</dbReference>
<dbReference type="InterPro" id="IPR036942">
    <property type="entry name" value="Beta-barrel_TonB_sf"/>
</dbReference>
<dbReference type="PANTHER" id="PTHR30069">
    <property type="entry name" value="TONB-DEPENDENT OUTER MEMBRANE RECEPTOR"/>
    <property type="match status" value="1"/>
</dbReference>
<feature type="signal peptide" evidence="11">
    <location>
        <begin position="1"/>
        <end position="19"/>
    </location>
</feature>
<dbReference type="EMBL" id="QKZK01000005">
    <property type="protein sequence ID" value="PZX19149.1"/>
    <property type="molecule type" value="Genomic_DNA"/>
</dbReference>
<comment type="similarity">
    <text evidence="10">Belongs to the TonB-dependent receptor family.</text>
</comment>
<dbReference type="InterPro" id="IPR012910">
    <property type="entry name" value="Plug_dom"/>
</dbReference>
<dbReference type="OrthoDB" id="1111684at2"/>
<keyword evidence="5 11" id="KW-0732">Signal</keyword>
<dbReference type="Proteomes" id="UP000249239">
    <property type="component" value="Unassembled WGS sequence"/>
</dbReference>